<dbReference type="PANTHER" id="PTHR24012">
    <property type="entry name" value="RNA BINDING PROTEIN"/>
    <property type="match status" value="1"/>
</dbReference>
<feature type="domain" description="RRM" evidence="4">
    <location>
        <begin position="451"/>
        <end position="529"/>
    </location>
</feature>
<dbReference type="FunFam" id="3.30.70.330:FF:000016">
    <property type="entry name" value="CUGBP Elav-like family member 1 isoform 2"/>
    <property type="match status" value="1"/>
</dbReference>
<evidence type="ECO:0000256" key="3">
    <source>
        <dbReference type="PROSITE-ProRule" id="PRU00176"/>
    </source>
</evidence>
<proteinExistence type="predicted"/>
<dbReference type="EMBL" id="GBRD01009318">
    <property type="protein sequence ID" value="JAG56503.1"/>
    <property type="molecule type" value="Transcribed_RNA"/>
</dbReference>
<dbReference type="FunFam" id="3.30.70.330:FF:000013">
    <property type="entry name" value="CUGBP Elav-like family member 1 isoform 2"/>
    <property type="match status" value="1"/>
</dbReference>
<name>A0A0K8STB0_LYGHE</name>
<dbReference type="GO" id="GO:0003723">
    <property type="term" value="F:RNA binding"/>
    <property type="evidence" value="ECO:0007669"/>
    <property type="project" value="UniProtKB-UniRule"/>
</dbReference>
<dbReference type="Gene3D" id="3.30.70.330">
    <property type="match status" value="3"/>
</dbReference>
<evidence type="ECO:0000256" key="2">
    <source>
        <dbReference type="ARBA" id="ARBA00022884"/>
    </source>
</evidence>
<protein>
    <recommendedName>
        <fullName evidence="4">RRM domain-containing protein</fullName>
    </recommendedName>
</protein>
<feature type="domain" description="RRM" evidence="4">
    <location>
        <begin position="68"/>
        <end position="149"/>
    </location>
</feature>
<keyword evidence="2 3" id="KW-0694">RNA-binding</keyword>
<dbReference type="Pfam" id="PF00076">
    <property type="entry name" value="RRM_1"/>
    <property type="match status" value="3"/>
</dbReference>
<reference evidence="5" key="1">
    <citation type="submission" date="2014-09" db="EMBL/GenBank/DDBJ databases">
        <authorList>
            <person name="Magalhaes I.L.F."/>
            <person name="Oliveira U."/>
            <person name="Santos F.R."/>
            <person name="Vidigal T.H.D.A."/>
            <person name="Brescovit A.D."/>
            <person name="Santos A.J."/>
        </authorList>
    </citation>
    <scope>NUCLEOTIDE SEQUENCE</scope>
</reference>
<evidence type="ECO:0000259" key="4">
    <source>
        <dbReference type="PROSITE" id="PS50102"/>
    </source>
</evidence>
<keyword evidence="1" id="KW-0677">Repeat</keyword>
<evidence type="ECO:0000313" key="5">
    <source>
        <dbReference type="EMBL" id="JAG56503.1"/>
    </source>
</evidence>
<evidence type="ECO:0000256" key="1">
    <source>
        <dbReference type="ARBA" id="ARBA00022737"/>
    </source>
</evidence>
<dbReference type="SUPFAM" id="SSF54928">
    <property type="entry name" value="RNA-binding domain, RBD"/>
    <property type="match status" value="2"/>
</dbReference>
<dbReference type="PROSITE" id="PS50102">
    <property type="entry name" value="RRM"/>
    <property type="match status" value="3"/>
</dbReference>
<dbReference type="SMART" id="SM00360">
    <property type="entry name" value="RRM"/>
    <property type="match status" value="3"/>
</dbReference>
<feature type="domain" description="RRM" evidence="4">
    <location>
        <begin position="155"/>
        <end position="235"/>
    </location>
</feature>
<dbReference type="FunFam" id="3.30.70.330:FF:000322">
    <property type="entry name" value="CUGBP Elav-like family member 2"/>
    <property type="match status" value="1"/>
</dbReference>
<dbReference type="InterPro" id="IPR000504">
    <property type="entry name" value="RRM_dom"/>
</dbReference>
<sequence>MEISLLPAEEKFYTSEGRTLDERNCPTSELHQVLSKIIKKCSGDKGMNTSGGPGCPGGQQDQPDPDFIKMFVGQIPRSMDEAELTKMFSEFGRVHQINVLRDKVTGQSKGCCFVTFFTRKAALDAQNALHNIKTLPGMHHPIQMKPADSENRNERKLFVGMLSKKYNENDVRQMFEGFGSIEECTVLRDTAGQSKGCAFVTFTSKQCAINAIKAMHHSKTMEGCSLPLVVKFADTQKEKDQKRLQQMHANLWNLAGVSLSPQSYLTTAVNQQSDPSSCLAPLQILQHLQTNNSQPATGLGTQLFLHNSPAGTYQPSLQNLAALNGSNPSLPVEINQSNLQGLAALQGLANISVANGQYANPMSMQNLVTLAAMTGAGAVSPNGSSSSSLSSPALSSLAGTTAAGNYATPTLSTLGSINGYGHSPLSMADAYQQFSAAIGRAGKQIEGPEGANLFIYHLPAEYTDAELAQTFLPFGNVISAKVFIDKHTHLSKCFGFVSYDNPISAQAAISNMHGFQIGTKRLKVQLKRSKEASRPY</sequence>
<organism evidence="5">
    <name type="scientific">Lygus hesperus</name>
    <name type="common">Western plant bug</name>
    <dbReference type="NCBI Taxonomy" id="30085"/>
    <lineage>
        <taxon>Eukaryota</taxon>
        <taxon>Metazoa</taxon>
        <taxon>Ecdysozoa</taxon>
        <taxon>Arthropoda</taxon>
        <taxon>Hexapoda</taxon>
        <taxon>Insecta</taxon>
        <taxon>Pterygota</taxon>
        <taxon>Neoptera</taxon>
        <taxon>Paraneoptera</taxon>
        <taxon>Hemiptera</taxon>
        <taxon>Heteroptera</taxon>
        <taxon>Panheteroptera</taxon>
        <taxon>Cimicomorpha</taxon>
        <taxon>Miridae</taxon>
        <taxon>Mirini</taxon>
        <taxon>Lygus</taxon>
    </lineage>
</organism>
<dbReference type="InterPro" id="IPR012677">
    <property type="entry name" value="Nucleotide-bd_a/b_plait_sf"/>
</dbReference>
<accession>A0A0K8STB0</accession>
<dbReference type="AlphaFoldDB" id="A0A0K8STB0"/>
<dbReference type="InterPro" id="IPR035979">
    <property type="entry name" value="RBD_domain_sf"/>
</dbReference>